<accession>A0A1F6E8Q5</accession>
<dbReference type="Proteomes" id="UP000176689">
    <property type="component" value="Unassembled WGS sequence"/>
</dbReference>
<organism evidence="1 2">
    <name type="scientific">Candidatus Kaiserbacteria bacterium RIFCSPHIGHO2_12_FULL_53_13</name>
    <dbReference type="NCBI Taxonomy" id="1798502"/>
    <lineage>
        <taxon>Bacteria</taxon>
        <taxon>Candidatus Kaiseribacteriota</taxon>
    </lineage>
</organism>
<evidence type="ECO:0000313" key="2">
    <source>
        <dbReference type="Proteomes" id="UP000176689"/>
    </source>
</evidence>
<evidence type="ECO:0000313" key="1">
    <source>
        <dbReference type="EMBL" id="OGG69562.1"/>
    </source>
</evidence>
<dbReference type="EMBL" id="MFLP01000030">
    <property type="protein sequence ID" value="OGG69562.1"/>
    <property type="molecule type" value="Genomic_DNA"/>
</dbReference>
<sequence length="126" mass="14322">MGKGLERLRPEERVKRQIGRLIKAAQLQPISSAGDSATRRENVFERDIALTRKSPQWHDGESLKPKEVANQIVNEVDKWVEKYGVGSPEELELFLKRLDTAASISNDPKIQTLRKKIAAKFTENIN</sequence>
<dbReference type="AlphaFoldDB" id="A0A1F6E8Q5"/>
<proteinExistence type="predicted"/>
<protein>
    <submittedName>
        <fullName evidence="1">Uncharacterized protein</fullName>
    </submittedName>
</protein>
<gene>
    <name evidence="1" type="ORF">A3F27_00375</name>
</gene>
<reference evidence="1 2" key="1">
    <citation type="journal article" date="2016" name="Nat. Commun.">
        <title>Thousands of microbial genomes shed light on interconnected biogeochemical processes in an aquifer system.</title>
        <authorList>
            <person name="Anantharaman K."/>
            <person name="Brown C.T."/>
            <person name="Hug L.A."/>
            <person name="Sharon I."/>
            <person name="Castelle C.J."/>
            <person name="Probst A.J."/>
            <person name="Thomas B.C."/>
            <person name="Singh A."/>
            <person name="Wilkins M.J."/>
            <person name="Karaoz U."/>
            <person name="Brodie E.L."/>
            <person name="Williams K.H."/>
            <person name="Hubbard S.S."/>
            <person name="Banfield J.F."/>
        </authorList>
    </citation>
    <scope>NUCLEOTIDE SEQUENCE [LARGE SCALE GENOMIC DNA]</scope>
</reference>
<name>A0A1F6E8Q5_9BACT</name>
<comment type="caution">
    <text evidence="1">The sequence shown here is derived from an EMBL/GenBank/DDBJ whole genome shotgun (WGS) entry which is preliminary data.</text>
</comment>